<feature type="compositionally biased region" description="Basic residues" evidence="2">
    <location>
        <begin position="414"/>
        <end position="424"/>
    </location>
</feature>
<dbReference type="InterPro" id="IPR036395">
    <property type="entry name" value="Cu_fist_DNA-bd_dom_sf"/>
</dbReference>
<dbReference type="Proteomes" id="UP001408356">
    <property type="component" value="Unassembled WGS sequence"/>
</dbReference>
<feature type="compositionally biased region" description="Basic and acidic residues" evidence="2">
    <location>
        <begin position="443"/>
        <end position="458"/>
    </location>
</feature>
<proteinExistence type="predicted"/>
<evidence type="ECO:0000256" key="2">
    <source>
        <dbReference type="SAM" id="MobiDB-lite"/>
    </source>
</evidence>
<dbReference type="PANTHER" id="PTHR34117:SF1">
    <property type="entry name" value="STYLE CELL-CYCLE INHIBITOR 1"/>
    <property type="match status" value="1"/>
</dbReference>
<dbReference type="EMBL" id="JARVKF010000268">
    <property type="protein sequence ID" value="KAK9420096.1"/>
    <property type="molecule type" value="Genomic_DNA"/>
</dbReference>
<reference evidence="4 5" key="1">
    <citation type="journal article" date="2024" name="J. Plant Pathol.">
        <title>Sequence and assembly of the genome of Seiridium unicorne, isolate CBS 538.82, causal agent of cypress canker disease.</title>
        <authorList>
            <person name="Scali E."/>
            <person name="Rocca G.D."/>
            <person name="Danti R."/>
            <person name="Garbelotto M."/>
            <person name="Barberini S."/>
            <person name="Baroncelli R."/>
            <person name="Emiliani G."/>
        </authorList>
    </citation>
    <scope>NUCLEOTIDE SEQUENCE [LARGE SCALE GENOMIC DNA]</scope>
    <source>
        <strain evidence="4 5">BM-138-508</strain>
    </source>
</reference>
<dbReference type="PANTHER" id="PTHR34117">
    <property type="entry name" value="STYLE CELL-CYCLE INHIBITOR 1"/>
    <property type="match status" value="1"/>
</dbReference>
<evidence type="ECO:0000313" key="5">
    <source>
        <dbReference type="Proteomes" id="UP001408356"/>
    </source>
</evidence>
<name>A0ABR2V0B0_9PEZI</name>
<gene>
    <name evidence="4" type="ORF">SUNI508_06855</name>
</gene>
<keyword evidence="1" id="KW-0175">Coiled coil</keyword>
<feature type="compositionally biased region" description="Basic residues" evidence="2">
    <location>
        <begin position="459"/>
        <end position="472"/>
    </location>
</feature>
<dbReference type="SMART" id="SM01090">
    <property type="entry name" value="Copper-fist"/>
    <property type="match status" value="1"/>
</dbReference>
<dbReference type="InterPro" id="IPR044688">
    <property type="entry name" value="SCI-1-like"/>
</dbReference>
<dbReference type="Gene3D" id="3.90.430.10">
    <property type="entry name" value="Copper fist DNA-binding domain"/>
    <property type="match status" value="1"/>
</dbReference>
<dbReference type="PROSITE" id="PS50073">
    <property type="entry name" value="COPPER_FIST_2"/>
    <property type="match status" value="1"/>
</dbReference>
<keyword evidence="5" id="KW-1185">Reference proteome</keyword>
<feature type="coiled-coil region" evidence="1">
    <location>
        <begin position="702"/>
        <end position="753"/>
    </location>
</feature>
<evidence type="ECO:0000259" key="3">
    <source>
        <dbReference type="PROSITE" id="PS50073"/>
    </source>
</evidence>
<feature type="domain" description="Copper-fist" evidence="3">
    <location>
        <begin position="18"/>
        <end position="51"/>
    </location>
</feature>
<feature type="compositionally biased region" description="Basic and acidic residues" evidence="2">
    <location>
        <begin position="367"/>
        <end position="400"/>
    </location>
</feature>
<organism evidence="4 5">
    <name type="scientific">Seiridium unicorne</name>
    <dbReference type="NCBI Taxonomy" id="138068"/>
    <lineage>
        <taxon>Eukaryota</taxon>
        <taxon>Fungi</taxon>
        <taxon>Dikarya</taxon>
        <taxon>Ascomycota</taxon>
        <taxon>Pezizomycotina</taxon>
        <taxon>Sordariomycetes</taxon>
        <taxon>Xylariomycetidae</taxon>
        <taxon>Amphisphaeriales</taxon>
        <taxon>Sporocadaceae</taxon>
        <taxon>Seiridium</taxon>
    </lineage>
</organism>
<dbReference type="InterPro" id="IPR001083">
    <property type="entry name" value="Cu_fist_DNA-bd_dom"/>
</dbReference>
<feature type="region of interest" description="Disordered" evidence="2">
    <location>
        <begin position="557"/>
        <end position="700"/>
    </location>
</feature>
<sequence length="756" mass="84169">MDSVQTFPGRGQWYHRRKISCMPCINGHRSSKCDHARKRNMYYVRKAGRPVTRCQHPPCSVPGCDGKSTDSVARLGANVPVDCCAHVQCNRHAGYELAYAAPAVHENAGPQRRNRGRTYPRHTQAAALPSPGSVLTSPGSVLTSPGLVLPSPGPMAPALLGSMAPAPMSSMAPASMGSIYLAPAPAPMAPVLMGSAYPEAVGSTYPEAMGSTYPEAVGSAYPTPVDSAYPTPVGSTYPEAAGLTYPDSVGLTYPDSVGLTYPDSVGSTYPDPVGLMYQANSGVMGSINPSLILGNGYQMGPGNAGLVYNAGYDTPPMLAGNNLVRHQVGLDPMALDNANTLPMDDSCCAREKYVQRRSAAQAPDMADVEHRARHGDYDDDQRPTKRRRGEVESRLPDRSEAQSQTRGHGERQSRYHGHDKRRSRSPNAERHEDSSRRRRHHHSAEDTEPVRHDPTDHQSRRRHRSSPKRPSHRSPVLLPFSARALSKADLDVFRPLLARYLDLQKSKFMADMDEREVRGRWKSFVAKWNEGTLAEGWYDPELFEETRQSGLWDDRLEEHNAPPLDSHCASRKPGTADSGEEDEDDYGPVLPGRRDQDGNAGKQRPGVPSLQDLEVRREMNEEERLDRIAQLRLERKADRSEQKARLDELAPRAEAGTRERQLEKKKEINEKMKGFRERSPGAAEVNDGELMGGGDSFDEIKRMKASAERKKTEKEIRREEILRAKNEEREERLREYREKEDRAMVMLKELAKQRFG</sequence>
<dbReference type="SUPFAM" id="SSF57879">
    <property type="entry name" value="Zinc domain conserved in yeast copper-regulated transcription factors"/>
    <property type="match status" value="1"/>
</dbReference>
<protein>
    <recommendedName>
        <fullName evidence="3">Copper-fist domain-containing protein</fullName>
    </recommendedName>
</protein>
<dbReference type="Pfam" id="PF00649">
    <property type="entry name" value="Copper-fist"/>
    <property type="match status" value="1"/>
</dbReference>
<comment type="caution">
    <text evidence="4">The sequence shown here is derived from an EMBL/GenBank/DDBJ whole genome shotgun (WGS) entry which is preliminary data.</text>
</comment>
<accession>A0ABR2V0B0</accession>
<feature type="region of interest" description="Disordered" evidence="2">
    <location>
        <begin position="354"/>
        <end position="475"/>
    </location>
</feature>
<evidence type="ECO:0000256" key="1">
    <source>
        <dbReference type="SAM" id="Coils"/>
    </source>
</evidence>
<evidence type="ECO:0000313" key="4">
    <source>
        <dbReference type="EMBL" id="KAK9420096.1"/>
    </source>
</evidence>
<dbReference type="SMART" id="SM00412">
    <property type="entry name" value="Cu_FIST"/>
    <property type="match status" value="1"/>
</dbReference>
<feature type="compositionally biased region" description="Basic and acidic residues" evidence="2">
    <location>
        <begin position="613"/>
        <end position="679"/>
    </location>
</feature>